<feature type="domain" description="Cadherin" evidence="11">
    <location>
        <begin position="266"/>
        <end position="358"/>
    </location>
</feature>
<dbReference type="PANTHER" id="PTHR24025">
    <property type="entry name" value="DESMOGLEIN FAMILY MEMBER"/>
    <property type="match status" value="1"/>
</dbReference>
<dbReference type="InterPro" id="IPR002126">
    <property type="entry name" value="Cadherin-like_dom"/>
</dbReference>
<dbReference type="SUPFAM" id="SSF49313">
    <property type="entry name" value="Cadherin-like"/>
    <property type="match status" value="6"/>
</dbReference>
<keyword evidence="12" id="KW-1185">Reference proteome</keyword>
<evidence type="ECO:0000256" key="9">
    <source>
        <dbReference type="SAM" id="Phobius"/>
    </source>
</evidence>
<sequence>MDGSKAIFLLIFVIGLMIGQVLSEWEDKPFTAVNEGFIETIESTKKNVLLEYDENVKTGTVLGTLNYKGSIKPDVSFPSETNTYFKLSDDKRQLVASNEVDYETKPNIDGFMTLGDTTIPIKITIRNLNDNPTIVMQRESCNVKENGTTGATECKFEVNDEDGMMDKFTINHLSDNDDIFKFEWETLPTPTTRNGIIVLHTLQILDYEDIKIYVFDWTIKDNDDRHSDSVTTKVVVNVEDIDDNPPRMDIITSIEVMELENFEMIIHAVDGDFMVNNEIDYTCTVITKKLERYFHWKVENKKLVINIDGINRDEDELELYQYSVKACEIPKDNSQGQCTDDRVVTIMVKDINNQIPLITIDNDQLDLLENKYSIIGTKIEINDKDIGENAKYEVELISEKVKNINEIFQIVPMNGYQKGTFTLNIINAALLDYDDPNKVYLHDFNIEIHSIDLNDATKSDRKSIHVNLINWNDELPTFTNDGIYDITMKETFGRNGIEVLPFTEKICVTDKDVDDKIEVSLLGTAMNSILKLNEDEDGCITLESKNGLPKGFQLFNYEANNEVLIQIKAVDTVSLQPTDTLHTTIGIVTVKLIDVNDEAPKIVMMEQSVSLVENQKKDTLINQEKILGYDEDTLSKLEFKIDWKKSYPSKNGQRVEWEGYEECIDVINIERDDSMECELYFNNKIPNNTPDFEKFDTFYINLVLTDHNTEVVGYESDEVIFVINIKDDNDNPPIFTENSLVEKSVKENADSDIIGVVTATDIDLNPKITYSLEPVQGTADNLLKIDPDTGEISIDKPKAIDADTPPLNYLYYNIKANDEKHTATKPITVKVIDLNDMKPSFTIFPDQNINIPEKDQSVEVFQVKAIDEDRDTPHNQFEYIFKDVPNDKFVIDDEGLITVNGILDRDAGETEFLITVLAVDNPNDPLGEPRLTTSMTFTVIVTDINDNHPEIVTNNFFTTEELKKGKSIGGFVATDRDDPLTGNGKMTVELVNVESIAKNKLTLDDLKLNCPKDNGICELYSNTDMRGHYGDHYLEFKVCDKGQEKQLCAEENTKIPLTIEIFNFEKPSLSVPQPRSTVYLSSENEQNQQLTLFDGSNMDPITGTDNQGEKNILAIEILDTDTNIFKLQKINNVKYNLLLNDEFVKDHKYIVKLKITESEKEALFTEEEFNVKFIDANISPLFNKEADPFVVKEYDLNSMDIPQAEVELEGIEIDIFYHIFEDLNDAFEIDIKSGRLSLVKPLKILDMKSEQVVIQAGTSRTPIANPNKASLLTVPINLIDVNDNDPEFTQEKYFGRVMLKDDPSKILVEIIAKDDDPDDELTFSISNFEGIGSNLPSTNTLFEAKSSSRGLCEIHLKVPSIDANMQGYFTFDITVSDSEHVATASVSIFIVGENHLVKFVFENKMDDVVNKKTKIIEIFNKQLEMESYLDSIFTEKSIYAETPTITETNVTMFFMKDNVPKENDDIKKMLSNADLYGSLRNNLLDYDLHLKRIDNVNTEQENNEEVLKAWLIGVGVVLGSLCILLIVAFILKTRSLNQRLNKLTTAPMISKEDLRMAPPPMTNSMAVEGANPIFHISEHNEKMNNYDRASISSAESDLIDSNHTNGFR</sequence>
<feature type="signal peptide" evidence="10">
    <location>
        <begin position="1"/>
        <end position="23"/>
    </location>
</feature>
<dbReference type="PROSITE" id="PS50268">
    <property type="entry name" value="CADHERIN_2"/>
    <property type="match status" value="8"/>
</dbReference>
<evidence type="ECO:0000256" key="6">
    <source>
        <dbReference type="ARBA" id="ARBA00022989"/>
    </source>
</evidence>
<dbReference type="Proteomes" id="UP000695000">
    <property type="component" value="Unplaced"/>
</dbReference>
<dbReference type="CDD" id="cd11304">
    <property type="entry name" value="Cadherin_repeat"/>
    <property type="match status" value="5"/>
</dbReference>
<proteinExistence type="predicted"/>
<evidence type="ECO:0000256" key="7">
    <source>
        <dbReference type="ARBA" id="ARBA00023136"/>
    </source>
</evidence>
<feature type="domain" description="Cadherin" evidence="11">
    <location>
        <begin position="1215"/>
        <end position="1288"/>
    </location>
</feature>
<keyword evidence="4 8" id="KW-0106">Calcium</keyword>
<evidence type="ECO:0000256" key="4">
    <source>
        <dbReference type="ARBA" id="ARBA00022837"/>
    </source>
</evidence>
<keyword evidence="5" id="KW-0130">Cell adhesion</keyword>
<evidence type="ECO:0000313" key="13">
    <source>
        <dbReference type="RefSeq" id="XP_017772326.1"/>
    </source>
</evidence>
<dbReference type="GeneID" id="108559532"/>
<keyword evidence="6 9" id="KW-1133">Transmembrane helix</keyword>
<dbReference type="InterPro" id="IPR050971">
    <property type="entry name" value="Cadherin-domain_protein"/>
</dbReference>
<keyword evidence="10" id="KW-0732">Signal</keyword>
<dbReference type="PRINTS" id="PR00205">
    <property type="entry name" value="CADHERIN"/>
</dbReference>
<feature type="domain" description="Cadherin" evidence="11">
    <location>
        <begin position="496"/>
        <end position="602"/>
    </location>
</feature>
<dbReference type="PROSITE" id="PS00232">
    <property type="entry name" value="CADHERIN_1"/>
    <property type="match status" value="3"/>
</dbReference>
<dbReference type="InterPro" id="IPR020894">
    <property type="entry name" value="Cadherin_CS"/>
</dbReference>
<dbReference type="InterPro" id="IPR015919">
    <property type="entry name" value="Cadherin-like_sf"/>
</dbReference>
<dbReference type="Pfam" id="PF00028">
    <property type="entry name" value="Cadherin"/>
    <property type="match status" value="1"/>
</dbReference>
<evidence type="ECO:0000256" key="2">
    <source>
        <dbReference type="ARBA" id="ARBA00022692"/>
    </source>
</evidence>
<organism evidence="12 13">
    <name type="scientific">Nicrophorus vespilloides</name>
    <name type="common">Boreal carrion beetle</name>
    <dbReference type="NCBI Taxonomy" id="110193"/>
    <lineage>
        <taxon>Eukaryota</taxon>
        <taxon>Metazoa</taxon>
        <taxon>Ecdysozoa</taxon>
        <taxon>Arthropoda</taxon>
        <taxon>Hexapoda</taxon>
        <taxon>Insecta</taxon>
        <taxon>Pterygota</taxon>
        <taxon>Neoptera</taxon>
        <taxon>Endopterygota</taxon>
        <taxon>Coleoptera</taxon>
        <taxon>Polyphaga</taxon>
        <taxon>Staphyliniformia</taxon>
        <taxon>Silphidae</taxon>
        <taxon>Nicrophorinae</taxon>
        <taxon>Nicrophorus</taxon>
    </lineage>
</organism>
<feature type="domain" description="Cadherin" evidence="11">
    <location>
        <begin position="373"/>
        <end position="478"/>
    </location>
</feature>
<keyword evidence="7 9" id="KW-0472">Membrane</keyword>
<feature type="domain" description="Cadherin" evidence="11">
    <location>
        <begin position="603"/>
        <end position="735"/>
    </location>
</feature>
<evidence type="ECO:0000256" key="8">
    <source>
        <dbReference type="PROSITE-ProRule" id="PRU00043"/>
    </source>
</evidence>
<feature type="domain" description="Cadherin" evidence="11">
    <location>
        <begin position="135"/>
        <end position="248"/>
    </location>
</feature>
<evidence type="ECO:0000256" key="5">
    <source>
        <dbReference type="ARBA" id="ARBA00022889"/>
    </source>
</evidence>
<feature type="transmembrane region" description="Helical" evidence="9">
    <location>
        <begin position="1509"/>
        <end position="1531"/>
    </location>
</feature>
<dbReference type="Gene3D" id="2.60.40.60">
    <property type="entry name" value="Cadherins"/>
    <property type="match status" value="8"/>
</dbReference>
<feature type="domain" description="Cadherin" evidence="11">
    <location>
        <begin position="860"/>
        <end position="951"/>
    </location>
</feature>
<evidence type="ECO:0000256" key="1">
    <source>
        <dbReference type="ARBA" id="ARBA00004370"/>
    </source>
</evidence>
<keyword evidence="2 9" id="KW-0812">Transmembrane</keyword>
<protein>
    <submittedName>
        <fullName evidence="13">Cadherin-23-like</fullName>
    </submittedName>
</protein>
<name>A0ABM1MCM6_NICVS</name>
<dbReference type="RefSeq" id="XP_017772326.1">
    <property type="nucleotide sequence ID" value="XM_017916837.1"/>
</dbReference>
<feature type="domain" description="Cadherin" evidence="11">
    <location>
        <begin position="737"/>
        <end position="841"/>
    </location>
</feature>
<keyword evidence="3" id="KW-0677">Repeat</keyword>
<evidence type="ECO:0000313" key="12">
    <source>
        <dbReference type="Proteomes" id="UP000695000"/>
    </source>
</evidence>
<gene>
    <name evidence="13" type="primary">LOC108559532</name>
</gene>
<evidence type="ECO:0000256" key="3">
    <source>
        <dbReference type="ARBA" id="ARBA00022737"/>
    </source>
</evidence>
<accession>A0ABM1MCM6</accession>
<evidence type="ECO:0000259" key="11">
    <source>
        <dbReference type="PROSITE" id="PS50268"/>
    </source>
</evidence>
<evidence type="ECO:0000256" key="10">
    <source>
        <dbReference type="SAM" id="SignalP"/>
    </source>
</evidence>
<dbReference type="SMART" id="SM00112">
    <property type="entry name" value="CA"/>
    <property type="match status" value="8"/>
</dbReference>
<feature type="chain" id="PRO_5045590369" evidence="10">
    <location>
        <begin position="24"/>
        <end position="1608"/>
    </location>
</feature>
<reference evidence="13" key="1">
    <citation type="submission" date="2025-08" db="UniProtKB">
        <authorList>
            <consortium name="RefSeq"/>
        </authorList>
    </citation>
    <scope>IDENTIFICATION</scope>
    <source>
        <tissue evidence="13">Whole Larva</tissue>
    </source>
</reference>
<comment type="subcellular location">
    <subcellularLocation>
        <location evidence="1">Membrane</location>
    </subcellularLocation>
</comment>
<dbReference type="PANTHER" id="PTHR24025:SF23">
    <property type="entry name" value="NEURAL-CADHERIN"/>
    <property type="match status" value="1"/>
</dbReference>